<dbReference type="EMBL" id="RDQH01000339">
    <property type="protein sequence ID" value="RXH79353.1"/>
    <property type="molecule type" value="Genomic_DNA"/>
</dbReference>
<dbReference type="InterPro" id="IPR050942">
    <property type="entry name" value="F-box_BR-signaling"/>
</dbReference>
<comment type="caution">
    <text evidence="3">The sequence shown here is derived from an EMBL/GenBank/DDBJ whole genome shotgun (WGS) entry which is preliminary data.</text>
</comment>
<feature type="domain" description="KIB1-4 beta-propeller" evidence="2">
    <location>
        <begin position="152"/>
        <end position="437"/>
    </location>
</feature>
<dbReference type="Pfam" id="PF03478">
    <property type="entry name" value="Beta-prop_KIB1-4"/>
    <property type="match status" value="1"/>
</dbReference>
<dbReference type="PANTHER" id="PTHR44259">
    <property type="entry name" value="OS07G0183000 PROTEIN-RELATED"/>
    <property type="match status" value="1"/>
</dbReference>
<name>A0A498IDU9_MALDO</name>
<organism evidence="3 4">
    <name type="scientific">Malus domestica</name>
    <name type="common">Apple</name>
    <name type="synonym">Pyrus malus</name>
    <dbReference type="NCBI Taxonomy" id="3750"/>
    <lineage>
        <taxon>Eukaryota</taxon>
        <taxon>Viridiplantae</taxon>
        <taxon>Streptophyta</taxon>
        <taxon>Embryophyta</taxon>
        <taxon>Tracheophyta</taxon>
        <taxon>Spermatophyta</taxon>
        <taxon>Magnoliopsida</taxon>
        <taxon>eudicotyledons</taxon>
        <taxon>Gunneridae</taxon>
        <taxon>Pentapetalae</taxon>
        <taxon>rosids</taxon>
        <taxon>fabids</taxon>
        <taxon>Rosales</taxon>
        <taxon>Rosaceae</taxon>
        <taxon>Amygdaloideae</taxon>
        <taxon>Maleae</taxon>
        <taxon>Malus</taxon>
    </lineage>
</organism>
<evidence type="ECO:0000259" key="2">
    <source>
        <dbReference type="Pfam" id="PF03478"/>
    </source>
</evidence>
<evidence type="ECO:0000256" key="1">
    <source>
        <dbReference type="SAM" id="MobiDB-lite"/>
    </source>
</evidence>
<feature type="region of interest" description="Disordered" evidence="1">
    <location>
        <begin position="1"/>
        <end position="28"/>
    </location>
</feature>
<dbReference type="AlphaFoldDB" id="A0A498IDU9"/>
<protein>
    <recommendedName>
        <fullName evidence="2">KIB1-4 beta-propeller domain-containing protein</fullName>
    </recommendedName>
</protein>
<evidence type="ECO:0000313" key="3">
    <source>
        <dbReference type="EMBL" id="RXH79353.1"/>
    </source>
</evidence>
<dbReference type="InterPro" id="IPR036047">
    <property type="entry name" value="F-box-like_dom_sf"/>
</dbReference>
<reference evidence="3 4" key="1">
    <citation type="submission" date="2018-10" db="EMBL/GenBank/DDBJ databases">
        <title>A high-quality apple genome assembly.</title>
        <authorList>
            <person name="Hu J."/>
        </authorList>
    </citation>
    <scope>NUCLEOTIDE SEQUENCE [LARGE SCALE GENOMIC DNA]</scope>
    <source>
        <strain evidence="4">cv. HFTH1</strain>
        <tissue evidence="3">Young leaf</tissue>
    </source>
</reference>
<dbReference type="InterPro" id="IPR005174">
    <property type="entry name" value="KIB1-4_b-propeller"/>
</dbReference>
<dbReference type="PANTHER" id="PTHR44259:SF93">
    <property type="entry name" value="PROTEIN, PUTATIVE (DUF295)-RELATED"/>
    <property type="match status" value="1"/>
</dbReference>
<gene>
    <name evidence="3" type="ORF">DVH24_040500</name>
</gene>
<dbReference type="Proteomes" id="UP000290289">
    <property type="component" value="Chromosome 13"/>
</dbReference>
<accession>A0A498IDU9</accession>
<dbReference type="SUPFAM" id="SSF81383">
    <property type="entry name" value="F-box domain"/>
    <property type="match status" value="1"/>
</dbReference>
<evidence type="ECO:0000313" key="4">
    <source>
        <dbReference type="Proteomes" id="UP000290289"/>
    </source>
</evidence>
<sequence length="471" mass="53206">MGASATLKRRRPSSADPEGENMGAASKRCRLPSADCRERKNTGNTLKRCRGRSSGEWETENVGASSKRRRHCSSANWASLPSPALVLIMDKLLEQVDLVRFDVVCKDWHAFAQEYKDTTKRCGKSLPMLMIRPLLRYTKGKGSSCPQGKRELYRVSDGKVYKNVLLSVPWSKRCCGSDQGWLVSVDELDKLRLSVTLMNPFRKAVAPVLLPPLDNPNAGPSGSFYFYGWFPKVILHGEPAMNNRDSKYAVVAIYDRISDHSDHRLAFFEEGQKSWTYIDNQENYLSDAIIYKNQVYGVGQSGAIWSFNFNSKPPKAKVLTANHRRFAIKGYLVESTKGDLLHVRRFLKEEAKEFWTEGFHVYKLVFKGKDESAVEQVEVKSIGGEAIFVGDNYSMSVLASDHPGLQPNCIYYTDDLEEVADEPQYFYYNGPSDTGIFNLEDETIARHYSPSPRSINNPAALWIVPPSNEFC</sequence>
<proteinExistence type="predicted"/>
<keyword evidence="4" id="KW-1185">Reference proteome</keyword>